<organism evidence="2 3">
    <name type="scientific">Paralimibaculum aggregatum</name>
    <dbReference type="NCBI Taxonomy" id="3036245"/>
    <lineage>
        <taxon>Bacteria</taxon>
        <taxon>Pseudomonadati</taxon>
        <taxon>Pseudomonadota</taxon>
        <taxon>Alphaproteobacteria</taxon>
        <taxon>Rhodobacterales</taxon>
        <taxon>Paracoccaceae</taxon>
        <taxon>Paralimibaculum</taxon>
    </lineage>
</organism>
<dbReference type="InterPro" id="IPR022472">
    <property type="entry name" value="VPLPA-CTERM"/>
</dbReference>
<dbReference type="NCBIfam" id="NF038123">
    <property type="entry name" value="NF038123_dom"/>
    <property type="match status" value="1"/>
</dbReference>
<comment type="caution">
    <text evidence="2">The sequence shown here is derived from an EMBL/GenBank/DDBJ whole genome shotgun (WGS) entry which is preliminary data.</text>
</comment>
<evidence type="ECO:0000313" key="3">
    <source>
        <dbReference type="Proteomes" id="UP001239909"/>
    </source>
</evidence>
<gene>
    <name evidence="2" type="ORF">LNKW23_26260</name>
</gene>
<reference evidence="2 3" key="1">
    <citation type="submission" date="2023-04" db="EMBL/GenBank/DDBJ databases">
        <title>Marinoamorphus aggregata gen. nov., sp. Nov., isolate from tissue of brittle star Ophioplocus japonicus.</title>
        <authorList>
            <person name="Kawano K."/>
            <person name="Sawayama S."/>
            <person name="Nakagawa S."/>
        </authorList>
    </citation>
    <scope>NUCLEOTIDE SEQUENCE [LARGE SCALE GENOMIC DNA]</scope>
    <source>
        <strain evidence="2 3">NKW23</strain>
    </source>
</reference>
<accession>A0ABQ6LPV1</accession>
<dbReference type="Gene3D" id="2.60.40.2130">
    <property type="entry name" value="F-spondin domain"/>
    <property type="match status" value="1"/>
</dbReference>
<protein>
    <recommendedName>
        <fullName evidence="1">Spondin domain-containing protein</fullName>
    </recommendedName>
</protein>
<evidence type="ECO:0000259" key="1">
    <source>
        <dbReference type="PROSITE" id="PS51020"/>
    </source>
</evidence>
<feature type="domain" description="Spondin" evidence="1">
    <location>
        <begin position="1"/>
        <end position="189"/>
    </location>
</feature>
<dbReference type="NCBIfam" id="TIGR03370">
    <property type="entry name" value="VPLPA-CTERM"/>
    <property type="match status" value="1"/>
</dbReference>
<dbReference type="PROSITE" id="PS51020">
    <property type="entry name" value="SPONDIN"/>
    <property type="match status" value="1"/>
</dbReference>
<sequence>MRYRLDVAVTGFDLAADPPPPNDAHFSHIGGATHTGAMDFWEVGGLLTPGLIRMAEIGSVDQFVAEDVAAAVTAGTAGAPIAFEQWFCPGFVSDARCGGLTVYIDMDEAFPLLTLVSMIGPSPDWFVGVDGLEMHDGTDWVDHLVVELQTYDGGTRSGNAWAIGGPQNDPQAAVTLITDATGQLVGGDPVGSFTFTRVDVPLPAAGWLLLAGLAGLGLRARRG</sequence>
<dbReference type="EMBL" id="BSYI01000019">
    <property type="protein sequence ID" value="GMG83413.1"/>
    <property type="molecule type" value="Genomic_DNA"/>
</dbReference>
<dbReference type="Pfam" id="PF06468">
    <property type="entry name" value="Spond_N"/>
    <property type="match status" value="1"/>
</dbReference>
<dbReference type="Proteomes" id="UP001239909">
    <property type="component" value="Unassembled WGS sequence"/>
</dbReference>
<proteinExistence type="predicted"/>
<dbReference type="InterPro" id="IPR009465">
    <property type="entry name" value="Spondin_N"/>
</dbReference>
<dbReference type="InterPro" id="IPR038678">
    <property type="entry name" value="Spondin_N_sf"/>
</dbReference>
<keyword evidence="3" id="KW-1185">Reference proteome</keyword>
<evidence type="ECO:0000313" key="2">
    <source>
        <dbReference type="EMBL" id="GMG83413.1"/>
    </source>
</evidence>
<name>A0ABQ6LPV1_9RHOB</name>